<organism evidence="4 5">
    <name type="scientific">Caulifigura coniformis</name>
    <dbReference type="NCBI Taxonomy" id="2527983"/>
    <lineage>
        <taxon>Bacteria</taxon>
        <taxon>Pseudomonadati</taxon>
        <taxon>Planctomycetota</taxon>
        <taxon>Planctomycetia</taxon>
        <taxon>Planctomycetales</taxon>
        <taxon>Planctomycetaceae</taxon>
        <taxon>Caulifigura</taxon>
    </lineage>
</organism>
<reference evidence="4 5" key="1">
    <citation type="submission" date="2019-02" db="EMBL/GenBank/DDBJ databases">
        <title>Deep-cultivation of Planctomycetes and their phenomic and genomic characterization uncovers novel biology.</title>
        <authorList>
            <person name="Wiegand S."/>
            <person name="Jogler M."/>
            <person name="Boedeker C."/>
            <person name="Pinto D."/>
            <person name="Vollmers J."/>
            <person name="Rivas-Marin E."/>
            <person name="Kohn T."/>
            <person name="Peeters S.H."/>
            <person name="Heuer A."/>
            <person name="Rast P."/>
            <person name="Oberbeckmann S."/>
            <person name="Bunk B."/>
            <person name="Jeske O."/>
            <person name="Meyerdierks A."/>
            <person name="Storesund J.E."/>
            <person name="Kallscheuer N."/>
            <person name="Luecker S."/>
            <person name="Lage O.M."/>
            <person name="Pohl T."/>
            <person name="Merkel B.J."/>
            <person name="Hornburger P."/>
            <person name="Mueller R.-W."/>
            <person name="Bruemmer F."/>
            <person name="Labrenz M."/>
            <person name="Spormann A.M."/>
            <person name="Op den Camp H."/>
            <person name="Overmann J."/>
            <person name="Amann R."/>
            <person name="Jetten M.S.M."/>
            <person name="Mascher T."/>
            <person name="Medema M.H."/>
            <person name="Devos D.P."/>
            <person name="Kaster A.-K."/>
            <person name="Ovreas L."/>
            <person name="Rohde M."/>
            <person name="Galperin M.Y."/>
            <person name="Jogler C."/>
        </authorList>
    </citation>
    <scope>NUCLEOTIDE SEQUENCE [LARGE SCALE GENOMIC DNA]</scope>
    <source>
        <strain evidence="4 5">Pan44</strain>
    </source>
</reference>
<dbReference type="Proteomes" id="UP000315700">
    <property type="component" value="Chromosome"/>
</dbReference>
<keyword evidence="2" id="KW-0812">Transmembrane</keyword>
<evidence type="ECO:0000256" key="3">
    <source>
        <dbReference type="SAM" id="SignalP"/>
    </source>
</evidence>
<proteinExistence type="predicted"/>
<sequence precursor="true">MSVLRQGLLIVACCLTAVAATASFAVAQSGAPRYLGSDATVVEFGEHRAFRTRRIAVVGDVERPGVYESTTRQVSAAEVLAAAGSRLMLGDYFSRHNGGLPPVSISTSTADSQDVVTGDVLVVAVPPTRRKPPAATEDIHVAAIGLAPEPVVIRVGPSERSLATLFFRLNQPSEAAVAARVNGAPASGPLKNGDVIVVGSNLVDRRALLGCHAILTVRPLAAELPQVAPTTESAPPVAAAEVPLLPVLEAPAPESRPPATIADSPVEPAPAPEERRVALLTDSPSPTAPEDGPQLVHEEERPAFRRFTARPAFGRRSAVKNAAWETPDVSGSESNVRGLVILLALGTLGLGVTLLWLTSERRLRTAAAREPVPVIVSTLPELDEPVVEEVDRLEELLHGGVSIEDEPVVLPSRISLHGEAVGQKRLIVHPPQALAGPHFGAASTAAAKVESKAEPAPRETAPVTSRPPASPIRSAKDTEGLLDRVLLAMQREERR</sequence>
<dbReference type="InParanoid" id="A0A517SKI2"/>
<evidence type="ECO:0008006" key="6">
    <source>
        <dbReference type="Google" id="ProtNLM"/>
    </source>
</evidence>
<dbReference type="KEGG" id="ccos:Pan44_46960"/>
<protein>
    <recommendedName>
        <fullName evidence="6">SLBB domain protein</fullName>
    </recommendedName>
</protein>
<feature type="signal peptide" evidence="3">
    <location>
        <begin position="1"/>
        <end position="19"/>
    </location>
</feature>
<evidence type="ECO:0000313" key="5">
    <source>
        <dbReference type="Proteomes" id="UP000315700"/>
    </source>
</evidence>
<keyword evidence="2" id="KW-1133">Transmembrane helix</keyword>
<evidence type="ECO:0000256" key="1">
    <source>
        <dbReference type="SAM" id="MobiDB-lite"/>
    </source>
</evidence>
<accession>A0A517SKI2</accession>
<dbReference type="EMBL" id="CP036271">
    <property type="protein sequence ID" value="QDT56639.1"/>
    <property type="molecule type" value="Genomic_DNA"/>
</dbReference>
<feature type="region of interest" description="Disordered" evidence="1">
    <location>
        <begin position="438"/>
        <end position="481"/>
    </location>
</feature>
<dbReference type="AlphaFoldDB" id="A0A517SKI2"/>
<gene>
    <name evidence="4" type="ORF">Pan44_46960</name>
</gene>
<feature type="transmembrane region" description="Helical" evidence="2">
    <location>
        <begin position="338"/>
        <end position="357"/>
    </location>
</feature>
<keyword evidence="5" id="KW-1185">Reference proteome</keyword>
<evidence type="ECO:0000256" key="2">
    <source>
        <dbReference type="SAM" id="Phobius"/>
    </source>
</evidence>
<keyword evidence="2" id="KW-0472">Membrane</keyword>
<feature type="region of interest" description="Disordered" evidence="1">
    <location>
        <begin position="250"/>
        <end position="274"/>
    </location>
</feature>
<feature type="chain" id="PRO_5021902154" description="SLBB domain protein" evidence="3">
    <location>
        <begin position="20"/>
        <end position="495"/>
    </location>
</feature>
<evidence type="ECO:0000313" key="4">
    <source>
        <dbReference type="EMBL" id="QDT56639.1"/>
    </source>
</evidence>
<dbReference type="RefSeq" id="WP_145034088.1">
    <property type="nucleotide sequence ID" value="NZ_CP036271.1"/>
</dbReference>
<name>A0A517SKI2_9PLAN</name>
<keyword evidence="3" id="KW-0732">Signal</keyword>